<keyword evidence="4" id="KW-0256">Endoplasmic reticulum</keyword>
<name>A0ABD3HDL9_9MARC</name>
<dbReference type="AlphaFoldDB" id="A0ABD3HDL9"/>
<protein>
    <recommendedName>
        <fullName evidence="9">AB hydrolase-1 domain-containing protein</fullName>
    </recommendedName>
</protein>
<proteinExistence type="predicted"/>
<evidence type="ECO:0000256" key="2">
    <source>
        <dbReference type="ARBA" id="ARBA00004240"/>
    </source>
</evidence>
<dbReference type="PANTHER" id="PTHR48182:SF2">
    <property type="entry name" value="PROTEIN SERAC1"/>
    <property type="match status" value="1"/>
</dbReference>
<keyword evidence="5" id="KW-0496">Mitochondrion</keyword>
<evidence type="ECO:0000256" key="6">
    <source>
        <dbReference type="ARBA" id="ARBA00023136"/>
    </source>
</evidence>
<comment type="subcellular location">
    <subcellularLocation>
        <location evidence="2">Endoplasmic reticulum</location>
    </subcellularLocation>
    <subcellularLocation>
        <location evidence="3">Membrane</location>
    </subcellularLocation>
    <subcellularLocation>
        <location evidence="1">Mitochondrion</location>
    </subcellularLocation>
</comment>
<dbReference type="GO" id="GO:0005783">
    <property type="term" value="C:endoplasmic reticulum"/>
    <property type="evidence" value="ECO:0007669"/>
    <property type="project" value="UniProtKB-SubCell"/>
</dbReference>
<dbReference type="GO" id="GO:0016020">
    <property type="term" value="C:membrane"/>
    <property type="evidence" value="ECO:0007669"/>
    <property type="project" value="UniProtKB-SubCell"/>
</dbReference>
<dbReference type="PANTHER" id="PTHR48182">
    <property type="entry name" value="PROTEIN SERAC1"/>
    <property type="match status" value="1"/>
</dbReference>
<evidence type="ECO:0008006" key="9">
    <source>
        <dbReference type="Google" id="ProtNLM"/>
    </source>
</evidence>
<reference evidence="7 8" key="1">
    <citation type="submission" date="2024-09" db="EMBL/GenBank/DDBJ databases">
        <title>Chromosome-scale assembly of Riccia sorocarpa.</title>
        <authorList>
            <person name="Paukszto L."/>
        </authorList>
    </citation>
    <scope>NUCLEOTIDE SEQUENCE [LARGE SCALE GENOMIC DNA]</scope>
    <source>
        <strain evidence="7">LP-2024</strain>
        <tissue evidence="7">Aerial parts of the thallus</tissue>
    </source>
</reference>
<dbReference type="InterPro" id="IPR029058">
    <property type="entry name" value="AB_hydrolase_fold"/>
</dbReference>
<comment type="caution">
    <text evidence="7">The sequence shown here is derived from an EMBL/GenBank/DDBJ whole genome shotgun (WGS) entry which is preliminary data.</text>
</comment>
<evidence type="ECO:0000313" key="8">
    <source>
        <dbReference type="Proteomes" id="UP001633002"/>
    </source>
</evidence>
<evidence type="ECO:0000256" key="4">
    <source>
        <dbReference type="ARBA" id="ARBA00022824"/>
    </source>
</evidence>
<evidence type="ECO:0000256" key="1">
    <source>
        <dbReference type="ARBA" id="ARBA00004173"/>
    </source>
</evidence>
<evidence type="ECO:0000256" key="3">
    <source>
        <dbReference type="ARBA" id="ARBA00004370"/>
    </source>
</evidence>
<dbReference type="SUPFAM" id="SSF53474">
    <property type="entry name" value="alpha/beta-Hydrolases"/>
    <property type="match status" value="1"/>
</dbReference>
<gene>
    <name evidence="7" type="ORF">R1sor_015275</name>
</gene>
<dbReference type="InterPro" id="IPR052374">
    <property type="entry name" value="SERAC1"/>
</dbReference>
<organism evidence="7 8">
    <name type="scientific">Riccia sorocarpa</name>
    <dbReference type="NCBI Taxonomy" id="122646"/>
    <lineage>
        <taxon>Eukaryota</taxon>
        <taxon>Viridiplantae</taxon>
        <taxon>Streptophyta</taxon>
        <taxon>Embryophyta</taxon>
        <taxon>Marchantiophyta</taxon>
        <taxon>Marchantiopsida</taxon>
        <taxon>Marchantiidae</taxon>
        <taxon>Marchantiales</taxon>
        <taxon>Ricciaceae</taxon>
        <taxon>Riccia</taxon>
    </lineage>
</organism>
<dbReference type="EMBL" id="JBJQOH010000004">
    <property type="protein sequence ID" value="KAL3688966.1"/>
    <property type="molecule type" value="Genomic_DNA"/>
</dbReference>
<keyword evidence="8" id="KW-1185">Reference proteome</keyword>
<keyword evidence="6" id="KW-0472">Membrane</keyword>
<accession>A0ABD3HDL9</accession>
<evidence type="ECO:0000313" key="7">
    <source>
        <dbReference type="EMBL" id="KAL3688966.1"/>
    </source>
</evidence>
<dbReference type="Proteomes" id="UP001633002">
    <property type="component" value="Unassembled WGS sequence"/>
</dbReference>
<sequence length="260" mass="29416">MTEFVFQLSLGLDPWGKREPEDQDVNIILFQTPGTETPVAFWKSWKMSSSENCWLEELLSELSYGGGGKQVKARVLATYYGSSDLEQEDITRIMYPRTESAAHDILSELRKNVPVFLVGHDLGGALMKRIVLEAENQLGRSSEDRYEREHKFMTNLKSVHLFEPPLFGDGNLSAVECAPTDDRYLPFLRRDKDSGVEHNFRRLLSEYDLNISSYNLDRTGTGRDTDMMSLAEEIRTAVLGKRKARDEAATSSIQTSSSSC</sequence>
<evidence type="ECO:0000256" key="5">
    <source>
        <dbReference type="ARBA" id="ARBA00023128"/>
    </source>
</evidence>
<dbReference type="GO" id="GO:0005739">
    <property type="term" value="C:mitochondrion"/>
    <property type="evidence" value="ECO:0007669"/>
    <property type="project" value="UniProtKB-SubCell"/>
</dbReference>